<protein>
    <submittedName>
        <fullName evidence="3">Uncharacterized protein</fullName>
    </submittedName>
</protein>
<feature type="region of interest" description="Disordered" evidence="2">
    <location>
        <begin position="234"/>
        <end position="294"/>
    </location>
</feature>
<feature type="coiled-coil region" evidence="1">
    <location>
        <begin position="60"/>
        <end position="118"/>
    </location>
</feature>
<reference evidence="3" key="1">
    <citation type="submission" date="2023-03" db="EMBL/GenBank/DDBJ databases">
        <title>Mating type loci evolution in Malassezia.</title>
        <authorList>
            <person name="Coelho M.A."/>
        </authorList>
    </citation>
    <scope>NUCLEOTIDE SEQUENCE</scope>
    <source>
        <strain evidence="3">CBS 7876</strain>
    </source>
</reference>
<dbReference type="Proteomes" id="UP001214603">
    <property type="component" value="Chromosome 1"/>
</dbReference>
<keyword evidence="1" id="KW-0175">Coiled coil</keyword>
<gene>
    <name evidence="3" type="ORF">MOBT1_000559</name>
</gene>
<dbReference type="AlphaFoldDB" id="A0AAF0IS69"/>
<feature type="region of interest" description="Disordered" evidence="2">
    <location>
        <begin position="165"/>
        <end position="184"/>
    </location>
</feature>
<proteinExistence type="predicted"/>
<dbReference type="EMBL" id="CP119934">
    <property type="protein sequence ID" value="WFD01879.1"/>
    <property type="molecule type" value="Genomic_DNA"/>
</dbReference>
<evidence type="ECO:0000313" key="3">
    <source>
        <dbReference type="EMBL" id="WFD01879.1"/>
    </source>
</evidence>
<evidence type="ECO:0000256" key="2">
    <source>
        <dbReference type="SAM" id="MobiDB-lite"/>
    </source>
</evidence>
<accession>A0AAF0IS69</accession>
<name>A0AAF0IS69_9BASI</name>
<sequence length="414" mass="45948">MSFLFPTPTYFLESAPAPFRPYGGSCSRALLPQDFYEPDLELELAMVERARSAHREQALRRKQQREFAQLVQQLAIEEVENQRREHRRRVLEAKKAALAEARRHEAAERRRAEAARKRHLAQVRAAKIQQALLEEAAREAARSHAHRPTTRYVRIGDLLLRITEDDDEEYSDAQESVDDEEDTNEPMALANAAHDDENAEVAVALAKLSAHDRDEPSTADKTDETLEDACHALAEDTPDVMNDNTTADATVESPTPEADAIPEASAPADASHDGSDDSSAQDTSAAKEPQLLFARDFPSIDTEYGRQVRELVNADTITVEVSPANEGSIRIGGLWRMQAPERPPSPPRSPRSAHVSDVDENGEEIVVPVPEPVESDTASEISLDDTDTVPAPKHLEHVRAELTDDGFRLWLDAL</sequence>
<keyword evidence="4" id="KW-1185">Reference proteome</keyword>
<evidence type="ECO:0000313" key="4">
    <source>
        <dbReference type="Proteomes" id="UP001214603"/>
    </source>
</evidence>
<feature type="compositionally biased region" description="Low complexity" evidence="2">
    <location>
        <begin position="277"/>
        <end position="286"/>
    </location>
</feature>
<feature type="region of interest" description="Disordered" evidence="2">
    <location>
        <begin position="337"/>
        <end position="392"/>
    </location>
</feature>
<evidence type="ECO:0000256" key="1">
    <source>
        <dbReference type="SAM" id="Coils"/>
    </source>
</evidence>
<organism evidence="3 4">
    <name type="scientific">Malassezia obtusa</name>
    <dbReference type="NCBI Taxonomy" id="76774"/>
    <lineage>
        <taxon>Eukaryota</taxon>
        <taxon>Fungi</taxon>
        <taxon>Dikarya</taxon>
        <taxon>Basidiomycota</taxon>
        <taxon>Ustilaginomycotina</taxon>
        <taxon>Malasseziomycetes</taxon>
        <taxon>Malasseziales</taxon>
        <taxon>Malasseziaceae</taxon>
        <taxon>Malassezia</taxon>
    </lineage>
</organism>